<comment type="caution">
    <text evidence="1">The sequence shown here is derived from an EMBL/GenBank/DDBJ whole genome shotgun (WGS) entry which is preliminary data.</text>
</comment>
<organism evidence="1 2">
    <name type="scientific">Arctium lappa</name>
    <name type="common">Greater burdock</name>
    <name type="synonym">Lappa major</name>
    <dbReference type="NCBI Taxonomy" id="4217"/>
    <lineage>
        <taxon>Eukaryota</taxon>
        <taxon>Viridiplantae</taxon>
        <taxon>Streptophyta</taxon>
        <taxon>Embryophyta</taxon>
        <taxon>Tracheophyta</taxon>
        <taxon>Spermatophyta</taxon>
        <taxon>Magnoliopsida</taxon>
        <taxon>eudicotyledons</taxon>
        <taxon>Gunneridae</taxon>
        <taxon>Pentapetalae</taxon>
        <taxon>asterids</taxon>
        <taxon>campanulids</taxon>
        <taxon>Asterales</taxon>
        <taxon>Asteraceae</taxon>
        <taxon>Carduoideae</taxon>
        <taxon>Cardueae</taxon>
        <taxon>Arctiinae</taxon>
        <taxon>Arctium</taxon>
    </lineage>
</organism>
<dbReference type="Proteomes" id="UP001055879">
    <property type="component" value="Linkage Group LG07"/>
</dbReference>
<keyword evidence="2" id="KW-1185">Reference proteome</keyword>
<proteinExistence type="predicted"/>
<protein>
    <submittedName>
        <fullName evidence="1">Uncharacterized protein</fullName>
    </submittedName>
</protein>
<reference evidence="1 2" key="2">
    <citation type="journal article" date="2022" name="Mol. Ecol. Resour.">
        <title>The genomes of chicory, endive, great burdock and yacon provide insights into Asteraceae paleo-polyploidization history and plant inulin production.</title>
        <authorList>
            <person name="Fan W."/>
            <person name="Wang S."/>
            <person name="Wang H."/>
            <person name="Wang A."/>
            <person name="Jiang F."/>
            <person name="Liu H."/>
            <person name="Zhao H."/>
            <person name="Xu D."/>
            <person name="Zhang Y."/>
        </authorList>
    </citation>
    <scope>NUCLEOTIDE SEQUENCE [LARGE SCALE GENOMIC DNA]</scope>
    <source>
        <strain evidence="2">cv. Niubang</strain>
    </source>
</reference>
<evidence type="ECO:0000313" key="1">
    <source>
        <dbReference type="EMBL" id="KAI3715344.1"/>
    </source>
</evidence>
<gene>
    <name evidence="1" type="ORF">L6452_22323</name>
</gene>
<reference evidence="2" key="1">
    <citation type="journal article" date="2022" name="Mol. Ecol. Resour.">
        <title>The genomes of chicory, endive, great burdock and yacon provide insights into Asteraceae palaeo-polyploidization history and plant inulin production.</title>
        <authorList>
            <person name="Fan W."/>
            <person name="Wang S."/>
            <person name="Wang H."/>
            <person name="Wang A."/>
            <person name="Jiang F."/>
            <person name="Liu H."/>
            <person name="Zhao H."/>
            <person name="Xu D."/>
            <person name="Zhang Y."/>
        </authorList>
    </citation>
    <scope>NUCLEOTIDE SEQUENCE [LARGE SCALE GENOMIC DNA]</scope>
    <source>
        <strain evidence="2">cv. Niubang</strain>
    </source>
</reference>
<evidence type="ECO:0000313" key="2">
    <source>
        <dbReference type="Proteomes" id="UP001055879"/>
    </source>
</evidence>
<accession>A0ACB9B0D8</accession>
<sequence>MLSDSHLPTQFWTEAVNFACFTQNRSLIVKHFNKTAYELFHGRKPSISFLHIFGCQCFILNIKDALGKFYPKVDDGIFLGYSSISKAYRVFNKRRQTVEEIIRVTFDESRSANSKPIADNDELNAWKFSHYRETKPLFNTHQHTNSPNADEDPNIIPPDAESTSWVSVVPLNTLPPSELPSSENLSVNNSLSDTQHLLAEEPQVSSSVNIPIDDPTPEPKKTDDSLRDPNWVSAMQEELTDFARNQVWNLVPQPSDKSVICTKWVFRNKLDEHGTVTRNRARLVALGYRQEEGIDYDETFAPVARLKAIRLFLTYVVFKDFKVYQMDVNSAFHYGKLNEEVYVE</sequence>
<dbReference type="EMBL" id="CM042053">
    <property type="protein sequence ID" value="KAI3715344.1"/>
    <property type="molecule type" value="Genomic_DNA"/>
</dbReference>
<name>A0ACB9B0D8_ARCLA</name>